<reference evidence="1 2" key="1">
    <citation type="submission" date="2024-07" db="EMBL/GenBank/DDBJ databases">
        <title>Chromosome-level genome assembly of the water stick insect Ranatra chinensis (Heteroptera: Nepidae).</title>
        <authorList>
            <person name="Liu X."/>
        </authorList>
    </citation>
    <scope>NUCLEOTIDE SEQUENCE [LARGE SCALE GENOMIC DNA]</scope>
    <source>
        <strain evidence="1">Cailab_2021Rc</strain>
        <tissue evidence="1">Muscle</tissue>
    </source>
</reference>
<dbReference type="EMBL" id="JBFDAA010000012">
    <property type="protein sequence ID" value="KAL1123643.1"/>
    <property type="molecule type" value="Genomic_DNA"/>
</dbReference>
<comment type="caution">
    <text evidence="1">The sequence shown here is derived from an EMBL/GenBank/DDBJ whole genome shotgun (WGS) entry which is preliminary data.</text>
</comment>
<dbReference type="Proteomes" id="UP001558652">
    <property type="component" value="Unassembled WGS sequence"/>
</dbReference>
<name>A0ABD0YR47_9HEMI</name>
<organism evidence="1 2">
    <name type="scientific">Ranatra chinensis</name>
    <dbReference type="NCBI Taxonomy" id="642074"/>
    <lineage>
        <taxon>Eukaryota</taxon>
        <taxon>Metazoa</taxon>
        <taxon>Ecdysozoa</taxon>
        <taxon>Arthropoda</taxon>
        <taxon>Hexapoda</taxon>
        <taxon>Insecta</taxon>
        <taxon>Pterygota</taxon>
        <taxon>Neoptera</taxon>
        <taxon>Paraneoptera</taxon>
        <taxon>Hemiptera</taxon>
        <taxon>Heteroptera</taxon>
        <taxon>Panheteroptera</taxon>
        <taxon>Nepomorpha</taxon>
        <taxon>Nepidae</taxon>
        <taxon>Ranatrinae</taxon>
        <taxon>Ranatra</taxon>
    </lineage>
</organism>
<keyword evidence="2" id="KW-1185">Reference proteome</keyword>
<gene>
    <name evidence="1" type="ORF">AAG570_002719</name>
</gene>
<dbReference type="AlphaFoldDB" id="A0ABD0YR47"/>
<proteinExistence type="predicted"/>
<evidence type="ECO:0000313" key="1">
    <source>
        <dbReference type="EMBL" id="KAL1123643.1"/>
    </source>
</evidence>
<evidence type="ECO:0000313" key="2">
    <source>
        <dbReference type="Proteomes" id="UP001558652"/>
    </source>
</evidence>
<accession>A0ABD0YR47</accession>
<protein>
    <submittedName>
        <fullName evidence="1">Uncharacterized protein</fullName>
    </submittedName>
</protein>
<sequence>MVRRCGIPESSFVEGADLCSYGQGRMIDTACKKPKCMPGARALTWTTVGGQCTRSICSSGVALYDRLTSSAFWGDLDDPTVTFRCTFALLVYPRLLRTAHPTTPVHHRVRAPQELSGMSINMPISSSGDVSNVQDITASRVRILSPVAQRGNRLGFPGRGEKSRTFSYVGPVERICVDPTHTIILKFNSA</sequence>